<keyword evidence="4" id="KW-1185">Reference proteome</keyword>
<evidence type="ECO:0000256" key="2">
    <source>
        <dbReference type="SAM" id="Phobius"/>
    </source>
</evidence>
<proteinExistence type="predicted"/>
<evidence type="ECO:0000313" key="3">
    <source>
        <dbReference type="EMBL" id="GAA2117032.1"/>
    </source>
</evidence>
<dbReference type="RefSeq" id="WP_344302301.1">
    <property type="nucleotide sequence ID" value="NZ_BAAAQQ010000002.1"/>
</dbReference>
<keyword evidence="2" id="KW-0812">Transmembrane</keyword>
<dbReference type="Proteomes" id="UP001500575">
    <property type="component" value="Unassembled WGS sequence"/>
</dbReference>
<protein>
    <submittedName>
        <fullName evidence="3">Uncharacterized protein</fullName>
    </submittedName>
</protein>
<comment type="caution">
    <text evidence="3">The sequence shown here is derived from an EMBL/GenBank/DDBJ whole genome shotgun (WGS) entry which is preliminary data.</text>
</comment>
<feature type="transmembrane region" description="Helical" evidence="2">
    <location>
        <begin position="70"/>
        <end position="90"/>
    </location>
</feature>
<evidence type="ECO:0000313" key="4">
    <source>
        <dbReference type="Proteomes" id="UP001500575"/>
    </source>
</evidence>
<organism evidence="3 4">
    <name type="scientific">Nocardioides bigeumensis</name>
    <dbReference type="NCBI Taxonomy" id="433657"/>
    <lineage>
        <taxon>Bacteria</taxon>
        <taxon>Bacillati</taxon>
        <taxon>Actinomycetota</taxon>
        <taxon>Actinomycetes</taxon>
        <taxon>Propionibacteriales</taxon>
        <taxon>Nocardioidaceae</taxon>
        <taxon>Nocardioides</taxon>
    </lineage>
</organism>
<keyword evidence="2" id="KW-1133">Transmembrane helix</keyword>
<sequence length="130" mass="14157">MTNRDEEELWRSIVDNYGDRAHITDEDLPAGPWPTPGSAPVDAPVGTGEDEGRFVPPPPPPLPRPDSKRLAAWVGVLGVPILLLVMLLVSLRPPTLVAYALIAWFVGGFTYLVLLMPRGPRDPDDDGARL</sequence>
<keyword evidence="2" id="KW-0472">Membrane</keyword>
<reference evidence="4" key="1">
    <citation type="journal article" date="2019" name="Int. J. Syst. Evol. Microbiol.">
        <title>The Global Catalogue of Microorganisms (GCM) 10K type strain sequencing project: providing services to taxonomists for standard genome sequencing and annotation.</title>
        <authorList>
            <consortium name="The Broad Institute Genomics Platform"/>
            <consortium name="The Broad Institute Genome Sequencing Center for Infectious Disease"/>
            <person name="Wu L."/>
            <person name="Ma J."/>
        </authorList>
    </citation>
    <scope>NUCLEOTIDE SEQUENCE [LARGE SCALE GENOMIC DNA]</scope>
    <source>
        <strain evidence="4">JCM 16021</strain>
    </source>
</reference>
<gene>
    <name evidence="3" type="ORF">GCM10009843_07680</name>
</gene>
<evidence type="ECO:0000256" key="1">
    <source>
        <dbReference type="SAM" id="MobiDB-lite"/>
    </source>
</evidence>
<accession>A0ABP5JHP6</accession>
<feature type="transmembrane region" description="Helical" evidence="2">
    <location>
        <begin position="96"/>
        <end position="114"/>
    </location>
</feature>
<dbReference type="EMBL" id="BAAAQQ010000002">
    <property type="protein sequence ID" value="GAA2117032.1"/>
    <property type="molecule type" value="Genomic_DNA"/>
</dbReference>
<feature type="region of interest" description="Disordered" evidence="1">
    <location>
        <begin position="24"/>
        <end position="63"/>
    </location>
</feature>
<name>A0ABP5JHP6_9ACTN</name>